<accession>A0A1E3X4I7</accession>
<dbReference type="EMBL" id="MAYW01000212">
    <property type="protein sequence ID" value="ODS30527.1"/>
    <property type="molecule type" value="Genomic_DNA"/>
</dbReference>
<comment type="caution">
    <text evidence="1">The sequence shown here is derived from an EMBL/GenBank/DDBJ whole genome shotgun (WGS) entry which is preliminary data.</text>
</comment>
<reference evidence="1 2" key="1">
    <citation type="submission" date="2016-07" db="EMBL/GenBank/DDBJ databases">
        <title>Draft genome of Scalindua rubra, obtained from a brine-seawater interface in the Red Sea, sheds light on salt adaptation in anammox bacteria.</title>
        <authorList>
            <person name="Speth D.R."/>
            <person name="Lagkouvardos I."/>
            <person name="Wang Y."/>
            <person name="Qian P.-Y."/>
            <person name="Dutilh B.E."/>
            <person name="Jetten M.S."/>
        </authorList>
    </citation>
    <scope>NUCLEOTIDE SEQUENCE [LARGE SCALE GENOMIC DNA]</scope>
    <source>
        <strain evidence="1">BSI-1</strain>
    </source>
</reference>
<evidence type="ECO:0000313" key="1">
    <source>
        <dbReference type="EMBL" id="ODS30527.1"/>
    </source>
</evidence>
<sequence length="53" mass="6324">MRFMKSFIRIIEKSKHKSKTKFKIKLSENNSLKEMKLKVKNLFEDLAAEELGH</sequence>
<proteinExistence type="predicted"/>
<evidence type="ECO:0000313" key="2">
    <source>
        <dbReference type="Proteomes" id="UP000094056"/>
    </source>
</evidence>
<gene>
    <name evidence="1" type="ORF">SCARUB_04365</name>
</gene>
<organism evidence="1 2">
    <name type="scientific">Candidatus Scalindua rubra</name>
    <dbReference type="NCBI Taxonomy" id="1872076"/>
    <lineage>
        <taxon>Bacteria</taxon>
        <taxon>Pseudomonadati</taxon>
        <taxon>Planctomycetota</taxon>
        <taxon>Candidatus Brocadiia</taxon>
        <taxon>Candidatus Brocadiales</taxon>
        <taxon>Candidatus Scalinduaceae</taxon>
        <taxon>Candidatus Scalindua</taxon>
    </lineage>
</organism>
<protein>
    <submittedName>
        <fullName evidence="1">Uncharacterized protein</fullName>
    </submittedName>
</protein>
<dbReference type="Proteomes" id="UP000094056">
    <property type="component" value="Unassembled WGS sequence"/>
</dbReference>
<name>A0A1E3X4I7_9BACT</name>
<dbReference type="AlphaFoldDB" id="A0A1E3X4I7"/>